<dbReference type="InterPro" id="IPR044549">
    <property type="entry name" value="bHLH_AtIBH1-like"/>
</dbReference>
<protein>
    <submittedName>
        <fullName evidence="6">Uncharacterized protein</fullName>
    </submittedName>
</protein>
<keyword evidence="3" id="KW-0804">Transcription</keyword>
<feature type="region of interest" description="Disordered" evidence="5">
    <location>
        <begin position="51"/>
        <end position="109"/>
    </location>
</feature>
<keyword evidence="4" id="KW-0539">Nucleus</keyword>
<evidence type="ECO:0000256" key="1">
    <source>
        <dbReference type="ARBA" id="ARBA00004123"/>
    </source>
</evidence>
<accession>A0A8X8D1L3</accession>
<proteinExistence type="predicted"/>
<feature type="compositionally biased region" description="Basic and acidic residues" evidence="5">
    <location>
        <begin position="56"/>
        <end position="68"/>
    </location>
</feature>
<dbReference type="EMBL" id="JAAWWB010000004">
    <property type="protein sequence ID" value="KAG6783981.1"/>
    <property type="molecule type" value="Genomic_DNA"/>
</dbReference>
<dbReference type="CDD" id="cd11444">
    <property type="entry name" value="bHLH_AtIBH1_like"/>
    <property type="match status" value="1"/>
</dbReference>
<dbReference type="GO" id="GO:0005634">
    <property type="term" value="C:nucleus"/>
    <property type="evidence" value="ECO:0007669"/>
    <property type="project" value="UniProtKB-SubCell"/>
</dbReference>
<evidence type="ECO:0000256" key="2">
    <source>
        <dbReference type="ARBA" id="ARBA00023015"/>
    </source>
</evidence>
<dbReference type="Proteomes" id="UP000886885">
    <property type="component" value="Chromosome 2D"/>
</dbReference>
<gene>
    <name evidence="6" type="ORF">POTOM_009663</name>
</gene>
<comment type="subcellular location">
    <subcellularLocation>
        <location evidence="1">Nucleus</location>
    </subcellularLocation>
</comment>
<dbReference type="OrthoDB" id="1363133at2759"/>
<evidence type="ECO:0000256" key="3">
    <source>
        <dbReference type="ARBA" id="ARBA00023163"/>
    </source>
</evidence>
<evidence type="ECO:0000256" key="5">
    <source>
        <dbReference type="SAM" id="MobiDB-lite"/>
    </source>
</evidence>
<reference evidence="6" key="1">
    <citation type="journal article" date="2020" name="bioRxiv">
        <title>Hybrid origin of Populus tomentosa Carr. identified through genome sequencing and phylogenomic analysis.</title>
        <authorList>
            <person name="An X."/>
            <person name="Gao K."/>
            <person name="Chen Z."/>
            <person name="Li J."/>
            <person name="Yang X."/>
            <person name="Yang X."/>
            <person name="Zhou J."/>
            <person name="Guo T."/>
            <person name="Zhao T."/>
            <person name="Huang S."/>
            <person name="Miao D."/>
            <person name="Khan W.U."/>
            <person name="Rao P."/>
            <person name="Ye M."/>
            <person name="Lei B."/>
            <person name="Liao W."/>
            <person name="Wang J."/>
            <person name="Ji L."/>
            <person name="Li Y."/>
            <person name="Guo B."/>
            <person name="Mustafa N.S."/>
            <person name="Li S."/>
            <person name="Yun Q."/>
            <person name="Keller S.R."/>
            <person name="Mao J."/>
            <person name="Zhang R."/>
            <person name="Strauss S.H."/>
        </authorList>
    </citation>
    <scope>NUCLEOTIDE SEQUENCE</scope>
    <source>
        <strain evidence="6">GM15</strain>
        <tissue evidence="6">Leaf</tissue>
    </source>
</reference>
<dbReference type="GO" id="GO:0006355">
    <property type="term" value="P:regulation of DNA-templated transcription"/>
    <property type="evidence" value="ECO:0007669"/>
    <property type="project" value="InterPro"/>
</dbReference>
<dbReference type="AlphaFoldDB" id="A0A8X8D1L3"/>
<sequence>MGTTTEFFIVKSGDPANGNSDRMKISNLTKGYIASMEDSLNQVMIPTFHNRKERKTTHEKSEMAKHESLVSLKRSRRAENVHKRSKRKREMSKVQEKDQASTVGAGEDDEKAEVDRKIVALQMIIPGGESFGVDKLFEETAGYIMALQCQIKAMRVLAGFLEGLEKEKRKSGG</sequence>
<dbReference type="PANTHER" id="PTHR33124:SF43">
    <property type="entry name" value="TRANSCRIPTION FACTOR PAR2"/>
    <property type="match status" value="1"/>
</dbReference>
<keyword evidence="2" id="KW-0805">Transcription regulation</keyword>
<organism evidence="6 7">
    <name type="scientific">Populus tomentosa</name>
    <name type="common">Chinese white poplar</name>
    <dbReference type="NCBI Taxonomy" id="118781"/>
    <lineage>
        <taxon>Eukaryota</taxon>
        <taxon>Viridiplantae</taxon>
        <taxon>Streptophyta</taxon>
        <taxon>Embryophyta</taxon>
        <taxon>Tracheophyta</taxon>
        <taxon>Spermatophyta</taxon>
        <taxon>Magnoliopsida</taxon>
        <taxon>eudicotyledons</taxon>
        <taxon>Gunneridae</taxon>
        <taxon>Pentapetalae</taxon>
        <taxon>rosids</taxon>
        <taxon>fabids</taxon>
        <taxon>Malpighiales</taxon>
        <taxon>Salicaceae</taxon>
        <taxon>Saliceae</taxon>
        <taxon>Populus</taxon>
    </lineage>
</organism>
<evidence type="ECO:0000313" key="7">
    <source>
        <dbReference type="Proteomes" id="UP000886885"/>
    </source>
</evidence>
<evidence type="ECO:0000313" key="6">
    <source>
        <dbReference type="EMBL" id="KAG6783981.1"/>
    </source>
</evidence>
<dbReference type="InterPro" id="IPR044660">
    <property type="entry name" value="IBH1-like"/>
</dbReference>
<dbReference type="PANTHER" id="PTHR33124">
    <property type="entry name" value="TRANSCRIPTION FACTOR IBH1-LIKE 1"/>
    <property type="match status" value="1"/>
</dbReference>
<evidence type="ECO:0000256" key="4">
    <source>
        <dbReference type="ARBA" id="ARBA00023242"/>
    </source>
</evidence>
<keyword evidence="7" id="KW-1185">Reference proteome</keyword>
<name>A0A8X8D1L3_POPTO</name>
<comment type="caution">
    <text evidence="6">The sequence shown here is derived from an EMBL/GenBank/DDBJ whole genome shotgun (WGS) entry which is preliminary data.</text>
</comment>